<sequence>MITEIGTMNDTPQIDESGIGQPEKAIDRFVDIRLVGRGGMASVYSAYDRLLDSPVALKILHEHLNHPSILQRLRQEVAFSRKIAHPHILRLYDVIFIQKRLAITMELVKGGDLKQWILTQNDIDPKQVLSFLEQILQGLHAAHQQGILHRDLKPQNVMMNETADTVKLADFGLAYSLMDVTPAITVEGAVGGTPGYMAPEVFAGDFYDPRSDIYSFGVMAYELFTGQLPFKGANVMALCNQHQKQEPVAPSSINQKMGEQFDQLVLKCLAKVPEQRFQTMGDVLGAVSYLHSLINQKDGLVISHKQSPAVIRSDQQKLLSVSAVQKHRYTCPSCGEHLPPQLTGCPFCTATPLKSLGTGQNAVVLLPAKKSSPFRLLVRRSEFLGFLQHYEVDVQEKIVNMVMEASGTLALDRDECLERLAQMPCTILEGLDVQDAETFVAKLNEAGANTKITKNPRGIIRKLALFRHTGSILRGFLGLGAATAVAGFFTSFMFLIEKVMIGYDPHSTTAIIAGAMLIALGFSFMGGAVSLRAKDRPLSTVTHMLEGSAGRGSSPLSETTLAKAEEVLPKLKSTNIRRIMVSLMEAMARLRHHMGQEKAAESDKWLETALDLALVAQKTKEKRALVKKRQKLISRMKETDLDENATMSDHQSELADLAQRETHAFSRLLQLRARTETMNAHLNRERADRLQAAEDMEQALKELEIYAETTREMIDLFGEV</sequence>
<keyword evidence="7" id="KW-0808">Transferase</keyword>
<dbReference type="SUPFAM" id="SSF56112">
    <property type="entry name" value="Protein kinase-like (PK-like)"/>
    <property type="match status" value="1"/>
</dbReference>
<dbReference type="PROSITE" id="PS00107">
    <property type="entry name" value="PROTEIN_KINASE_ATP"/>
    <property type="match status" value="1"/>
</dbReference>
<keyword evidence="7" id="KW-0418">Kinase</keyword>
<name>A0ABV6YTX1_UNCC1</name>
<dbReference type="Proteomes" id="UP001594351">
    <property type="component" value="Unassembled WGS sequence"/>
</dbReference>
<protein>
    <submittedName>
        <fullName evidence="7">Serine/threonine-protein kinase</fullName>
        <ecNumber evidence="7">2.7.11.1</ecNumber>
    </submittedName>
</protein>
<accession>A0ABV6YTX1</accession>
<evidence type="ECO:0000256" key="3">
    <source>
        <dbReference type="PROSITE-ProRule" id="PRU10141"/>
    </source>
</evidence>
<proteinExistence type="predicted"/>
<comment type="caution">
    <text evidence="7">The sequence shown here is derived from an EMBL/GenBank/DDBJ whole genome shotgun (WGS) entry which is preliminary data.</text>
</comment>
<feature type="binding site" evidence="3">
    <location>
        <position position="58"/>
    </location>
    <ligand>
        <name>ATP</name>
        <dbReference type="ChEBI" id="CHEBI:30616"/>
    </ligand>
</feature>
<dbReference type="Gene3D" id="1.10.510.10">
    <property type="entry name" value="Transferase(Phosphotransferase) domain 1"/>
    <property type="match status" value="1"/>
</dbReference>
<dbReference type="SMART" id="SM00220">
    <property type="entry name" value="S_TKc"/>
    <property type="match status" value="1"/>
</dbReference>
<evidence type="ECO:0000256" key="2">
    <source>
        <dbReference type="ARBA" id="ARBA00022840"/>
    </source>
</evidence>
<evidence type="ECO:0000259" key="6">
    <source>
        <dbReference type="PROSITE" id="PS50011"/>
    </source>
</evidence>
<keyword evidence="5" id="KW-1133">Transmembrane helix</keyword>
<dbReference type="GO" id="GO:0004674">
    <property type="term" value="F:protein serine/threonine kinase activity"/>
    <property type="evidence" value="ECO:0007669"/>
    <property type="project" value="UniProtKB-EC"/>
</dbReference>
<organism evidence="7 8">
    <name type="scientific">candidate division CSSED10-310 bacterium</name>
    <dbReference type="NCBI Taxonomy" id="2855610"/>
    <lineage>
        <taxon>Bacteria</taxon>
        <taxon>Bacteria division CSSED10-310</taxon>
    </lineage>
</organism>
<feature type="transmembrane region" description="Helical" evidence="5">
    <location>
        <begin position="508"/>
        <end position="529"/>
    </location>
</feature>
<evidence type="ECO:0000313" key="7">
    <source>
        <dbReference type="EMBL" id="MFC1849657.1"/>
    </source>
</evidence>
<dbReference type="PANTHER" id="PTHR24348">
    <property type="entry name" value="SERINE/THREONINE-PROTEIN KINASE UNC-51-RELATED"/>
    <property type="match status" value="1"/>
</dbReference>
<dbReference type="EMBL" id="JBHPBY010000051">
    <property type="protein sequence ID" value="MFC1849657.1"/>
    <property type="molecule type" value="Genomic_DNA"/>
</dbReference>
<feature type="domain" description="Protein kinase" evidence="6">
    <location>
        <begin position="29"/>
        <end position="294"/>
    </location>
</feature>
<dbReference type="PROSITE" id="PS00108">
    <property type="entry name" value="PROTEIN_KINASE_ST"/>
    <property type="match status" value="1"/>
</dbReference>
<dbReference type="InterPro" id="IPR008271">
    <property type="entry name" value="Ser/Thr_kinase_AS"/>
</dbReference>
<keyword evidence="2 3" id="KW-0067">ATP-binding</keyword>
<dbReference type="CDD" id="cd14014">
    <property type="entry name" value="STKc_PknB_like"/>
    <property type="match status" value="1"/>
</dbReference>
<dbReference type="InterPro" id="IPR000719">
    <property type="entry name" value="Prot_kinase_dom"/>
</dbReference>
<evidence type="ECO:0000313" key="8">
    <source>
        <dbReference type="Proteomes" id="UP001594351"/>
    </source>
</evidence>
<dbReference type="InterPro" id="IPR045269">
    <property type="entry name" value="Atg1-like"/>
</dbReference>
<keyword evidence="5" id="KW-0812">Transmembrane</keyword>
<evidence type="ECO:0000256" key="1">
    <source>
        <dbReference type="ARBA" id="ARBA00022741"/>
    </source>
</evidence>
<keyword evidence="4" id="KW-0175">Coiled coil</keyword>
<gene>
    <name evidence="7" type="ORF">ACFL27_05550</name>
</gene>
<keyword evidence="1 3" id="KW-0547">Nucleotide-binding</keyword>
<keyword evidence="5" id="KW-0472">Membrane</keyword>
<feature type="transmembrane region" description="Helical" evidence="5">
    <location>
        <begin position="471"/>
        <end position="496"/>
    </location>
</feature>
<keyword evidence="8" id="KW-1185">Reference proteome</keyword>
<evidence type="ECO:0000256" key="4">
    <source>
        <dbReference type="SAM" id="Coils"/>
    </source>
</evidence>
<dbReference type="PROSITE" id="PS50011">
    <property type="entry name" value="PROTEIN_KINASE_DOM"/>
    <property type="match status" value="1"/>
</dbReference>
<evidence type="ECO:0000256" key="5">
    <source>
        <dbReference type="SAM" id="Phobius"/>
    </source>
</evidence>
<dbReference type="EC" id="2.7.11.1" evidence="7"/>
<feature type="coiled-coil region" evidence="4">
    <location>
        <begin position="682"/>
        <end position="713"/>
    </location>
</feature>
<dbReference type="Pfam" id="PF00069">
    <property type="entry name" value="Pkinase"/>
    <property type="match status" value="1"/>
</dbReference>
<dbReference type="InterPro" id="IPR017441">
    <property type="entry name" value="Protein_kinase_ATP_BS"/>
</dbReference>
<reference evidence="7 8" key="1">
    <citation type="submission" date="2024-09" db="EMBL/GenBank/DDBJ databases">
        <title>Laminarin stimulates single cell rates of sulfate reduction while oxygen inhibits transcriptomic activity in coastal marine sediment.</title>
        <authorList>
            <person name="Lindsay M."/>
            <person name="Orcutt B."/>
            <person name="Emerson D."/>
            <person name="Stepanauskas R."/>
            <person name="D'Angelo T."/>
        </authorList>
    </citation>
    <scope>NUCLEOTIDE SEQUENCE [LARGE SCALE GENOMIC DNA]</scope>
    <source>
        <strain evidence="7">SAG AM-311-K15</strain>
    </source>
</reference>
<dbReference type="InterPro" id="IPR011009">
    <property type="entry name" value="Kinase-like_dom_sf"/>
</dbReference>